<evidence type="ECO:0000313" key="4">
    <source>
        <dbReference type="Proteomes" id="UP000268350"/>
    </source>
</evidence>
<proteinExistence type="predicted"/>
<organism evidence="3 4">
    <name type="scientific">Drosophila guanche</name>
    <name type="common">Fruit fly</name>
    <dbReference type="NCBI Taxonomy" id="7266"/>
    <lineage>
        <taxon>Eukaryota</taxon>
        <taxon>Metazoa</taxon>
        <taxon>Ecdysozoa</taxon>
        <taxon>Arthropoda</taxon>
        <taxon>Hexapoda</taxon>
        <taxon>Insecta</taxon>
        <taxon>Pterygota</taxon>
        <taxon>Neoptera</taxon>
        <taxon>Endopterygota</taxon>
        <taxon>Diptera</taxon>
        <taxon>Brachycera</taxon>
        <taxon>Muscomorpha</taxon>
        <taxon>Ephydroidea</taxon>
        <taxon>Drosophilidae</taxon>
        <taxon>Drosophila</taxon>
        <taxon>Sophophora</taxon>
    </lineage>
</organism>
<accession>A0A3B0J9J8</accession>
<evidence type="ECO:0000256" key="2">
    <source>
        <dbReference type="SAM" id="Phobius"/>
    </source>
</evidence>
<keyword evidence="2" id="KW-0472">Membrane</keyword>
<evidence type="ECO:0000313" key="3">
    <source>
        <dbReference type="EMBL" id="SPP78944.1"/>
    </source>
</evidence>
<feature type="region of interest" description="Disordered" evidence="1">
    <location>
        <begin position="37"/>
        <end position="68"/>
    </location>
</feature>
<reference evidence="4" key="1">
    <citation type="submission" date="2018-01" db="EMBL/GenBank/DDBJ databases">
        <authorList>
            <person name="Alioto T."/>
            <person name="Alioto T."/>
        </authorList>
    </citation>
    <scope>NUCLEOTIDE SEQUENCE [LARGE SCALE GENOMIC DNA]</scope>
</reference>
<dbReference type="AlphaFoldDB" id="A0A3B0J9J8"/>
<dbReference type="Proteomes" id="UP000268350">
    <property type="component" value="Unassembled WGS sequence"/>
</dbReference>
<gene>
    <name evidence="3" type="ORF">DGUA_6G011705</name>
</gene>
<feature type="transmembrane region" description="Helical" evidence="2">
    <location>
        <begin position="12"/>
        <end position="34"/>
    </location>
</feature>
<keyword evidence="4" id="KW-1185">Reference proteome</keyword>
<name>A0A3B0J9J8_DROGU</name>
<dbReference type="EMBL" id="OUUW01000004">
    <property type="protein sequence ID" value="SPP78944.1"/>
    <property type="molecule type" value="Genomic_DNA"/>
</dbReference>
<keyword evidence="2" id="KW-0812">Transmembrane</keyword>
<evidence type="ECO:0000256" key="1">
    <source>
        <dbReference type="SAM" id="MobiDB-lite"/>
    </source>
</evidence>
<protein>
    <submittedName>
        <fullName evidence="3">Uncharacterized protein</fullName>
    </submittedName>
</protein>
<keyword evidence="2" id="KW-1133">Transmembrane helix</keyword>
<sequence>MAASTTCYGWSLFYGTILAAFAHLPYSVEALELIKQPEQRSRGAEEQRSRRVEREENQKEQRPNGDQRHFRRRAVFPLGFLSVLKLIIFGARLEVFFWGCYLTCKSD</sequence>
<feature type="transmembrane region" description="Helical" evidence="2">
    <location>
        <begin position="74"/>
        <end position="93"/>
    </location>
</feature>